<organism evidence="1 2">
    <name type="scientific">Crenichthys baileyi</name>
    <name type="common">White River springfish</name>
    <dbReference type="NCBI Taxonomy" id="28760"/>
    <lineage>
        <taxon>Eukaryota</taxon>
        <taxon>Metazoa</taxon>
        <taxon>Chordata</taxon>
        <taxon>Craniata</taxon>
        <taxon>Vertebrata</taxon>
        <taxon>Euteleostomi</taxon>
        <taxon>Actinopterygii</taxon>
        <taxon>Neopterygii</taxon>
        <taxon>Teleostei</taxon>
        <taxon>Neoteleostei</taxon>
        <taxon>Acanthomorphata</taxon>
        <taxon>Ovalentaria</taxon>
        <taxon>Atherinomorphae</taxon>
        <taxon>Cyprinodontiformes</taxon>
        <taxon>Goodeidae</taxon>
        <taxon>Crenichthys</taxon>
    </lineage>
</organism>
<sequence length="283" mass="29710">MSERKATLLPRGPKPSCPHTLFLSVRDSWMDCLHFLLLFPVLSWRAPRTNCIHSWFPFRRSSWMSCLHFLFFSLRGARTHPLCLLCLGGSATDLHGLAEGPSGFRTMPLSSTVGSPGPAAGRQINGLCAAHLGSSGLRTAPLSSTVGSPGPAAGRQISGLCTAHLGSSGLRTAPLSSTVGSPGPAASRQIIGFCVAGLQTTYSYVTGLLIACSYDRLLIAGSAGDVCLNAGSARDSFRAVCLNSGSAMNNKDSSYLQTSSFRTSSPHIGPLKNLIMTTSFSGC</sequence>
<dbReference type="AlphaFoldDB" id="A0AAV9SRN4"/>
<evidence type="ECO:0000313" key="2">
    <source>
        <dbReference type="Proteomes" id="UP001311232"/>
    </source>
</evidence>
<comment type="caution">
    <text evidence="1">The sequence shown here is derived from an EMBL/GenBank/DDBJ whole genome shotgun (WGS) entry which is preliminary data.</text>
</comment>
<evidence type="ECO:0000313" key="1">
    <source>
        <dbReference type="EMBL" id="KAK5623952.1"/>
    </source>
</evidence>
<protein>
    <submittedName>
        <fullName evidence="1">Uncharacterized protein</fullName>
    </submittedName>
</protein>
<reference evidence="1 2" key="1">
    <citation type="submission" date="2021-06" db="EMBL/GenBank/DDBJ databases">
        <authorList>
            <person name="Palmer J.M."/>
        </authorList>
    </citation>
    <scope>NUCLEOTIDE SEQUENCE [LARGE SCALE GENOMIC DNA]</scope>
    <source>
        <strain evidence="1 2">MEX-2019</strain>
        <tissue evidence="1">Muscle</tissue>
    </source>
</reference>
<dbReference type="Proteomes" id="UP001311232">
    <property type="component" value="Unassembled WGS sequence"/>
</dbReference>
<accession>A0AAV9SRN4</accession>
<proteinExistence type="predicted"/>
<gene>
    <name evidence="1" type="ORF">CRENBAI_023721</name>
</gene>
<keyword evidence="2" id="KW-1185">Reference proteome</keyword>
<dbReference type="EMBL" id="JAHHUM010000008">
    <property type="protein sequence ID" value="KAK5623952.1"/>
    <property type="molecule type" value="Genomic_DNA"/>
</dbReference>
<name>A0AAV9SRN4_9TELE</name>